<dbReference type="GO" id="GO:0043022">
    <property type="term" value="F:ribosome binding"/>
    <property type="evidence" value="ECO:0007669"/>
    <property type="project" value="TreeGrafter"/>
</dbReference>
<accession>A0AAD8Y8R9</accession>
<dbReference type="PANTHER" id="PTHR22938">
    <property type="entry name" value="ZINC FINGER PROTEIN 598"/>
    <property type="match status" value="1"/>
</dbReference>
<sequence length="169" mass="18806">MLEKHFDRDHFMCHDAQCLAARFVVFENEIDLRAHEQGVHGQRGGMGGRRLSWSSYFQFGLNGEAFVPEALPGTELQRLQQEQQQRQENEPEITNAAHAARTAELRALAANIRERDGISGVGRRWWYRSVSCFGCRLAAAASGMLVGWSGDGARTAAGSRLKKTPAGKY</sequence>
<reference evidence="2" key="1">
    <citation type="submission" date="2023-06" db="EMBL/GenBank/DDBJ databases">
        <title>Survivors Of The Sea: Transcriptome response of Skeletonema marinoi to long-term dormancy.</title>
        <authorList>
            <person name="Pinder M.I.M."/>
            <person name="Kourtchenko O."/>
            <person name="Robertson E.K."/>
            <person name="Larsson T."/>
            <person name="Maumus F."/>
            <person name="Osuna-Cruz C.M."/>
            <person name="Vancaester E."/>
            <person name="Stenow R."/>
            <person name="Vandepoele K."/>
            <person name="Ploug H."/>
            <person name="Bruchert V."/>
            <person name="Godhe A."/>
            <person name="Topel M."/>
        </authorList>
    </citation>
    <scope>NUCLEOTIDE SEQUENCE</scope>
    <source>
        <strain evidence="2">R05AC</strain>
    </source>
</reference>
<keyword evidence="3" id="KW-1185">Reference proteome</keyword>
<comment type="caution">
    <text evidence="2">The sequence shown here is derived from an EMBL/GenBank/DDBJ whole genome shotgun (WGS) entry which is preliminary data.</text>
</comment>
<dbReference type="PANTHER" id="PTHR22938:SF0">
    <property type="entry name" value="E3 UBIQUITIN-PROTEIN LIGASE ZNF598"/>
    <property type="match status" value="1"/>
</dbReference>
<dbReference type="InterPro" id="IPR056437">
    <property type="entry name" value="Znf-C2H2_ZNF598/HEL2"/>
</dbReference>
<dbReference type="GO" id="GO:0016567">
    <property type="term" value="P:protein ubiquitination"/>
    <property type="evidence" value="ECO:0007669"/>
    <property type="project" value="TreeGrafter"/>
</dbReference>
<evidence type="ECO:0000259" key="1">
    <source>
        <dbReference type="Pfam" id="PF23230"/>
    </source>
</evidence>
<dbReference type="Proteomes" id="UP001224775">
    <property type="component" value="Unassembled WGS sequence"/>
</dbReference>
<organism evidence="2 3">
    <name type="scientific">Skeletonema marinoi</name>
    <dbReference type="NCBI Taxonomy" id="267567"/>
    <lineage>
        <taxon>Eukaryota</taxon>
        <taxon>Sar</taxon>
        <taxon>Stramenopiles</taxon>
        <taxon>Ochrophyta</taxon>
        <taxon>Bacillariophyta</taxon>
        <taxon>Coscinodiscophyceae</taxon>
        <taxon>Thalassiosirophycidae</taxon>
        <taxon>Thalassiosirales</taxon>
        <taxon>Skeletonemataceae</taxon>
        <taxon>Skeletonema</taxon>
        <taxon>Skeletonema marinoi-dohrnii complex</taxon>
    </lineage>
</organism>
<feature type="domain" description="ZNF598/HEL2 C2H2 zinc finger" evidence="1">
    <location>
        <begin position="2"/>
        <end position="35"/>
    </location>
</feature>
<evidence type="ECO:0000313" key="3">
    <source>
        <dbReference type="Proteomes" id="UP001224775"/>
    </source>
</evidence>
<name>A0AAD8Y8R9_9STRA</name>
<protein>
    <recommendedName>
        <fullName evidence="1">ZNF598/HEL2 C2H2 zinc finger domain-containing protein</fullName>
    </recommendedName>
</protein>
<dbReference type="GO" id="GO:0061630">
    <property type="term" value="F:ubiquitin protein ligase activity"/>
    <property type="evidence" value="ECO:0007669"/>
    <property type="project" value="InterPro"/>
</dbReference>
<dbReference type="GO" id="GO:0072344">
    <property type="term" value="P:rescue of stalled ribosome"/>
    <property type="evidence" value="ECO:0007669"/>
    <property type="project" value="InterPro"/>
</dbReference>
<dbReference type="EMBL" id="JATAAI010000014">
    <property type="protein sequence ID" value="KAK1741115.1"/>
    <property type="molecule type" value="Genomic_DNA"/>
</dbReference>
<dbReference type="InterPro" id="IPR044288">
    <property type="entry name" value="ZNF598/HEL2"/>
</dbReference>
<proteinExistence type="predicted"/>
<dbReference type="AlphaFoldDB" id="A0AAD8Y8R9"/>
<evidence type="ECO:0000313" key="2">
    <source>
        <dbReference type="EMBL" id="KAK1741115.1"/>
    </source>
</evidence>
<gene>
    <name evidence="2" type="ORF">QTG54_008367</name>
</gene>
<dbReference type="Pfam" id="PF23230">
    <property type="entry name" value="zf-C2H2_13"/>
    <property type="match status" value="1"/>
</dbReference>